<dbReference type="InterPro" id="IPR006121">
    <property type="entry name" value="HMA_dom"/>
</dbReference>
<evidence type="ECO:0000313" key="5">
    <source>
        <dbReference type="Proteomes" id="UP000282007"/>
    </source>
</evidence>
<evidence type="ECO:0000313" key="3">
    <source>
        <dbReference type="EMBL" id="RMB18349.1"/>
    </source>
</evidence>
<reference evidence="3" key="3">
    <citation type="submission" date="2018-10" db="EMBL/GenBank/DDBJ databases">
        <authorList>
            <person name="Whitman W."/>
            <person name="Huntemann M."/>
            <person name="Clum A."/>
            <person name="Pillay M."/>
            <person name="Palaniappan K."/>
            <person name="Varghese N."/>
            <person name="Mikhailova N."/>
            <person name="Stamatis D."/>
            <person name="Reddy T."/>
            <person name="Daum C."/>
            <person name="Shapiro N."/>
            <person name="Ivanova N."/>
            <person name="Kyrpides N."/>
            <person name="Woyke T."/>
        </authorList>
    </citation>
    <scope>NUCLEOTIDE SEQUENCE</scope>
    <source>
        <strain evidence="3">CGMCC 1.10124</strain>
    </source>
</reference>
<dbReference type="SUPFAM" id="SSF55008">
    <property type="entry name" value="HMA, heavy metal-associated domain"/>
    <property type="match status" value="1"/>
</dbReference>
<dbReference type="OrthoDB" id="44171at2157"/>
<dbReference type="KEGG" id="haer:DU502_12870"/>
<keyword evidence="5" id="KW-1185">Reference proteome</keyword>
<dbReference type="RefSeq" id="WP_121920438.1">
    <property type="nucleotide sequence ID" value="NZ_CP034145.1"/>
</dbReference>
<reference evidence="3 4" key="1">
    <citation type="journal article" date="2015" name="Stand. Genomic Sci.">
        <title>Genomic Encyclopedia of Bacterial and Archaeal Type Strains, Phase III: the genomes of soil and plant-associated and newly described type strains.</title>
        <authorList>
            <person name="Whitman W.B."/>
            <person name="Woyke T."/>
            <person name="Klenk H.P."/>
            <person name="Zhou Y."/>
            <person name="Lilburn T.G."/>
            <person name="Beck B.J."/>
            <person name="De Vos P."/>
            <person name="Vandamme P."/>
            <person name="Eisen J.A."/>
            <person name="Garrity G."/>
            <person name="Hugenholtz P."/>
            <person name="Kyrpides N.C."/>
        </authorList>
    </citation>
    <scope>NUCLEOTIDE SEQUENCE [LARGE SCALE GENOMIC DNA]</scope>
    <source>
        <strain evidence="3 4">CGMCC 1.10124</strain>
    </source>
</reference>
<evidence type="ECO:0000313" key="2">
    <source>
        <dbReference type="EMBL" id="AZH26199.1"/>
    </source>
</evidence>
<dbReference type="Gene3D" id="3.30.70.100">
    <property type="match status" value="1"/>
</dbReference>
<protein>
    <submittedName>
        <fullName evidence="3">Copper chaperone CopZ</fullName>
    </submittedName>
    <submittedName>
        <fullName evidence="2">Heavy-metal-associated domain-containing protein</fullName>
    </submittedName>
</protein>
<dbReference type="EMBL" id="CP034145">
    <property type="protein sequence ID" value="AZH26199.1"/>
    <property type="molecule type" value="Genomic_DNA"/>
</dbReference>
<accession>A0A3M0DGK5</accession>
<evidence type="ECO:0000259" key="1">
    <source>
        <dbReference type="PROSITE" id="PS50846"/>
    </source>
</evidence>
<reference evidence="2 5" key="2">
    <citation type="submission" date="2018-07" db="EMBL/GenBank/DDBJ databases">
        <title>Genome sequences of Haloplanus aerogenes JCM 16430T.</title>
        <authorList>
            <person name="Kim Y.B."/>
            <person name="Roh S.W."/>
        </authorList>
    </citation>
    <scope>NUCLEOTIDE SEQUENCE [LARGE SCALE GENOMIC DNA]</scope>
    <source>
        <strain evidence="2 5">JCM 16430</strain>
    </source>
</reference>
<feature type="domain" description="HMA" evidence="1">
    <location>
        <begin position="1"/>
        <end position="64"/>
    </location>
</feature>
<dbReference type="Pfam" id="PF00403">
    <property type="entry name" value="HMA"/>
    <property type="match status" value="1"/>
</dbReference>
<dbReference type="Proteomes" id="UP000277326">
    <property type="component" value="Unassembled WGS sequence"/>
</dbReference>
<dbReference type="CDD" id="cd00371">
    <property type="entry name" value="HMA"/>
    <property type="match status" value="1"/>
</dbReference>
<gene>
    <name evidence="3" type="ORF">ATH50_1803</name>
    <name evidence="2" type="ORF">DU502_12870</name>
</gene>
<dbReference type="GeneID" id="38472194"/>
<dbReference type="Proteomes" id="UP000282007">
    <property type="component" value="Chromosome"/>
</dbReference>
<sequence>MSQTITVDGMSCEHCERTVEDALEAVDGVTAATADHEAASVTVEGEADTETLVVAVEDAGYEAPARPTLPGSGR</sequence>
<name>A0A3M0DGK5_9EURY</name>
<dbReference type="GO" id="GO:0046872">
    <property type="term" value="F:metal ion binding"/>
    <property type="evidence" value="ECO:0007669"/>
    <property type="project" value="InterPro"/>
</dbReference>
<organism evidence="3 4">
    <name type="scientific">Haloplanus aerogenes</name>
    <dbReference type="NCBI Taxonomy" id="660522"/>
    <lineage>
        <taxon>Archaea</taxon>
        <taxon>Methanobacteriati</taxon>
        <taxon>Methanobacteriota</taxon>
        <taxon>Stenosarchaea group</taxon>
        <taxon>Halobacteria</taxon>
        <taxon>Halobacteriales</taxon>
        <taxon>Haloferacaceae</taxon>
        <taxon>Haloplanus</taxon>
    </lineage>
</organism>
<proteinExistence type="predicted"/>
<dbReference type="AlphaFoldDB" id="A0A3M0DGK5"/>
<dbReference type="PROSITE" id="PS50846">
    <property type="entry name" value="HMA_2"/>
    <property type="match status" value="1"/>
</dbReference>
<dbReference type="EMBL" id="REFS01000003">
    <property type="protein sequence ID" value="RMB18349.1"/>
    <property type="molecule type" value="Genomic_DNA"/>
</dbReference>
<dbReference type="InterPro" id="IPR036163">
    <property type="entry name" value="HMA_dom_sf"/>
</dbReference>
<evidence type="ECO:0000313" key="4">
    <source>
        <dbReference type="Proteomes" id="UP000277326"/>
    </source>
</evidence>